<comment type="catalytic activity">
    <reaction evidence="9 10">
        <text>heme b + 2 H(+) = protoporphyrin IX + Fe(2+)</text>
        <dbReference type="Rhea" id="RHEA:22584"/>
        <dbReference type="ChEBI" id="CHEBI:15378"/>
        <dbReference type="ChEBI" id="CHEBI:29033"/>
        <dbReference type="ChEBI" id="CHEBI:57306"/>
        <dbReference type="ChEBI" id="CHEBI:60344"/>
        <dbReference type="EC" id="4.98.1.1"/>
    </reaction>
</comment>
<evidence type="ECO:0000313" key="11">
    <source>
        <dbReference type="EMBL" id="SEK24809.1"/>
    </source>
</evidence>
<comment type="similarity">
    <text evidence="1 9 10">Belongs to the ferrochelatase family.</text>
</comment>
<dbReference type="SUPFAM" id="SSF53800">
    <property type="entry name" value="Chelatase"/>
    <property type="match status" value="1"/>
</dbReference>
<evidence type="ECO:0000256" key="4">
    <source>
        <dbReference type="ARBA" id="ARBA00023004"/>
    </source>
</evidence>
<evidence type="ECO:0000256" key="1">
    <source>
        <dbReference type="ARBA" id="ARBA00007718"/>
    </source>
</evidence>
<dbReference type="InterPro" id="IPR001015">
    <property type="entry name" value="Ferrochelatase"/>
</dbReference>
<comment type="function">
    <text evidence="9 10">Catalyzes the ferrous insertion into protoporphyrin IX.</text>
</comment>
<dbReference type="STRING" id="416943.SAMN05445871_5932"/>
<evidence type="ECO:0000256" key="10">
    <source>
        <dbReference type="RuleBase" id="RU000607"/>
    </source>
</evidence>
<comment type="catalytic activity">
    <reaction evidence="8">
        <text>Fe-coproporphyrin III + 2 H(+) = coproporphyrin III + Fe(2+)</text>
        <dbReference type="Rhea" id="RHEA:49572"/>
        <dbReference type="ChEBI" id="CHEBI:15378"/>
        <dbReference type="ChEBI" id="CHEBI:29033"/>
        <dbReference type="ChEBI" id="CHEBI:68438"/>
        <dbReference type="ChEBI" id="CHEBI:131725"/>
        <dbReference type="EC" id="4.99.1.9"/>
    </reaction>
    <physiologicalReaction direction="right-to-left" evidence="8">
        <dbReference type="Rhea" id="RHEA:49574"/>
    </physiologicalReaction>
</comment>
<feature type="binding site" evidence="9">
    <location>
        <position position="212"/>
    </location>
    <ligand>
        <name>Fe(2+)</name>
        <dbReference type="ChEBI" id="CHEBI:29033"/>
    </ligand>
</feature>
<evidence type="ECO:0000256" key="2">
    <source>
        <dbReference type="ARBA" id="ARBA00022490"/>
    </source>
</evidence>
<comment type="subcellular location">
    <subcellularLocation>
        <location evidence="9 10">Cytoplasm</location>
    </subcellularLocation>
</comment>
<dbReference type="NCBIfam" id="TIGR00109">
    <property type="entry name" value="hemH"/>
    <property type="match status" value="1"/>
</dbReference>
<dbReference type="EC" id="4.98.1.1" evidence="9 10"/>
<keyword evidence="2 9" id="KW-0963">Cytoplasm</keyword>
<evidence type="ECO:0000256" key="7">
    <source>
        <dbReference type="ARBA" id="ARBA00023244"/>
    </source>
</evidence>
<dbReference type="Gene3D" id="3.40.50.1400">
    <property type="match status" value="2"/>
</dbReference>
<dbReference type="GO" id="GO:0005737">
    <property type="term" value="C:cytoplasm"/>
    <property type="evidence" value="ECO:0007669"/>
    <property type="project" value="UniProtKB-SubCell"/>
</dbReference>
<gene>
    <name evidence="9" type="primary">hemH</name>
    <name evidence="11" type="ORF">SAMN05192542_101312</name>
</gene>
<dbReference type="PROSITE" id="PS00534">
    <property type="entry name" value="FERROCHELATASE"/>
    <property type="match status" value="1"/>
</dbReference>
<dbReference type="PANTHER" id="PTHR11108">
    <property type="entry name" value="FERROCHELATASE"/>
    <property type="match status" value="1"/>
</dbReference>
<dbReference type="PANTHER" id="PTHR11108:SF1">
    <property type="entry name" value="FERROCHELATASE, MITOCHONDRIAL"/>
    <property type="match status" value="1"/>
</dbReference>
<keyword evidence="6 9" id="KW-0456">Lyase</keyword>
<keyword evidence="4 9" id="KW-0408">Iron</keyword>
<evidence type="ECO:0000256" key="9">
    <source>
        <dbReference type="HAMAP-Rule" id="MF_00323"/>
    </source>
</evidence>
<keyword evidence="7 9" id="KW-0627">Porphyrin biosynthesis</keyword>
<dbReference type="FunFam" id="3.40.50.1400:FF:000002">
    <property type="entry name" value="Ferrochelatase"/>
    <property type="match status" value="1"/>
</dbReference>
<dbReference type="Pfam" id="PF00762">
    <property type="entry name" value="Ferrochelatase"/>
    <property type="match status" value="1"/>
</dbReference>
<dbReference type="RefSeq" id="WP_090552448.1">
    <property type="nucleotide sequence ID" value="NZ_FNSR01000003.1"/>
</dbReference>
<dbReference type="EMBL" id="FOAJ01000001">
    <property type="protein sequence ID" value="SEK24809.1"/>
    <property type="molecule type" value="Genomic_DNA"/>
</dbReference>
<dbReference type="CDD" id="cd03411">
    <property type="entry name" value="Ferrochelatase_N"/>
    <property type="match status" value="1"/>
</dbReference>
<comment type="pathway">
    <text evidence="9 10">Porphyrin-containing compound metabolism; protoheme biosynthesis; protoheme from protoporphyrin-IX: step 1/1.</text>
</comment>
<name>A0A1H7FFS8_9BURK</name>
<keyword evidence="12" id="KW-1185">Reference proteome</keyword>
<dbReference type="GO" id="GO:0004325">
    <property type="term" value="F:ferrochelatase activity"/>
    <property type="evidence" value="ECO:0007669"/>
    <property type="project" value="UniProtKB-UniRule"/>
</dbReference>
<keyword evidence="3 9" id="KW-0479">Metal-binding</keyword>
<evidence type="ECO:0000256" key="6">
    <source>
        <dbReference type="ARBA" id="ARBA00023239"/>
    </source>
</evidence>
<feature type="binding site" evidence="9">
    <location>
        <position position="293"/>
    </location>
    <ligand>
        <name>Fe(2+)</name>
        <dbReference type="ChEBI" id="CHEBI:29033"/>
    </ligand>
</feature>
<dbReference type="UniPathway" id="UPA00252">
    <property type="reaction ID" value="UER00325"/>
</dbReference>
<evidence type="ECO:0000256" key="3">
    <source>
        <dbReference type="ARBA" id="ARBA00022723"/>
    </source>
</evidence>
<evidence type="ECO:0000256" key="8">
    <source>
        <dbReference type="ARBA" id="ARBA00024536"/>
    </source>
</evidence>
<evidence type="ECO:0000256" key="5">
    <source>
        <dbReference type="ARBA" id="ARBA00023133"/>
    </source>
</evidence>
<dbReference type="InterPro" id="IPR033644">
    <property type="entry name" value="Ferrochelatase_C"/>
</dbReference>
<dbReference type="Proteomes" id="UP000199120">
    <property type="component" value="Unassembled WGS sequence"/>
</dbReference>
<sequence>MRPDSVPAVERPCDTAVLLINLGTPDAPTPRDVRRYLAEFLSDPRVVEMPQWLWQPILRGFVLPWRSHASARRYESIWLPNGSPLRVYTEEQTDALRAWFARRGMRVEVAFAMRYGTPSIGMAIDDLVARGIERIVILPMYPQYAASTTATAFDKVAAALASVRNQPEIAFIKHYHADARYIEAAVGQIRHHWEQNGYPDFDAGDRLLLSFHGVPAKTVEQGDPYYRQCLETAALIGDALSLAKDHYRVTFQSRFGRDEWVGPATDGALAQLGAAGVGRVDVFCPGFTADCIETIEEIGIEGRDVFQQYGGHAFHRIDCLNASPSFVDTLGELALDKLNGWHRGRADETAAREAEAIA</sequence>
<evidence type="ECO:0000313" key="12">
    <source>
        <dbReference type="Proteomes" id="UP000199120"/>
    </source>
</evidence>
<reference evidence="12" key="1">
    <citation type="submission" date="2016-10" db="EMBL/GenBank/DDBJ databases">
        <authorList>
            <person name="Varghese N."/>
            <person name="Submissions S."/>
        </authorList>
    </citation>
    <scope>NUCLEOTIDE SEQUENCE [LARGE SCALE GENOMIC DNA]</scope>
    <source>
        <strain evidence="12">LMG 26416</strain>
    </source>
</reference>
<dbReference type="CDD" id="cd00419">
    <property type="entry name" value="Ferrochelatase_C"/>
    <property type="match status" value="1"/>
</dbReference>
<dbReference type="GO" id="GO:0006783">
    <property type="term" value="P:heme biosynthetic process"/>
    <property type="evidence" value="ECO:0007669"/>
    <property type="project" value="UniProtKB-UniRule"/>
</dbReference>
<dbReference type="HAMAP" id="MF_00323">
    <property type="entry name" value="Ferrochelatase"/>
    <property type="match status" value="1"/>
</dbReference>
<proteinExistence type="inferred from homology"/>
<dbReference type="GO" id="GO:0046872">
    <property type="term" value="F:metal ion binding"/>
    <property type="evidence" value="ECO:0007669"/>
    <property type="project" value="UniProtKB-KW"/>
</dbReference>
<dbReference type="AlphaFoldDB" id="A0A1H7FFS8"/>
<dbReference type="OrthoDB" id="9809741at2"/>
<organism evidence="11 12">
    <name type="scientific">Paraburkholderia caballeronis</name>
    <dbReference type="NCBI Taxonomy" id="416943"/>
    <lineage>
        <taxon>Bacteria</taxon>
        <taxon>Pseudomonadati</taxon>
        <taxon>Pseudomonadota</taxon>
        <taxon>Betaproteobacteria</taxon>
        <taxon>Burkholderiales</taxon>
        <taxon>Burkholderiaceae</taxon>
        <taxon>Paraburkholderia</taxon>
    </lineage>
</organism>
<keyword evidence="5 9" id="KW-0350">Heme biosynthesis</keyword>
<dbReference type="InterPro" id="IPR019772">
    <property type="entry name" value="Ferrochelatase_AS"/>
</dbReference>
<protein>
    <recommendedName>
        <fullName evidence="9 10">Ferrochelatase</fullName>
        <ecNumber evidence="9 10">4.98.1.1</ecNumber>
    </recommendedName>
    <alternativeName>
        <fullName evidence="9">Heme synthase</fullName>
    </alternativeName>
    <alternativeName>
        <fullName evidence="9">Protoheme ferro-lyase</fullName>
    </alternativeName>
</protein>
<accession>A0A1H7FFS8</accession>
<dbReference type="InterPro" id="IPR033659">
    <property type="entry name" value="Ferrochelatase_N"/>
</dbReference>